<proteinExistence type="inferred from homology"/>
<evidence type="ECO:0000313" key="12">
    <source>
        <dbReference type="Proteomes" id="UP000278756"/>
    </source>
</evidence>
<dbReference type="InterPro" id="IPR013525">
    <property type="entry name" value="ABC2_TM"/>
</dbReference>
<evidence type="ECO:0000313" key="11">
    <source>
        <dbReference type="EMBL" id="BBF81378.1"/>
    </source>
</evidence>
<feature type="transmembrane region" description="Helical" evidence="9">
    <location>
        <begin position="161"/>
        <end position="178"/>
    </location>
</feature>
<feature type="transmembrane region" description="Helical" evidence="9">
    <location>
        <begin position="92"/>
        <end position="117"/>
    </location>
</feature>
<keyword evidence="6 9" id="KW-1133">Transmembrane helix</keyword>
<feature type="transmembrane region" description="Helical" evidence="9">
    <location>
        <begin position="216"/>
        <end position="237"/>
    </location>
</feature>
<reference evidence="12" key="1">
    <citation type="journal article" date="2017" name="Biotechnol. Biofuels">
        <title>Evaluation of environmental bacterial communities as a factor affecting the growth of duckweed Lemna minor.</title>
        <authorList>
            <person name="Ishizawa H."/>
            <person name="Kuroda M."/>
            <person name="Morikawa M."/>
            <person name="Ike M."/>
        </authorList>
    </citation>
    <scope>NUCLEOTIDE SEQUENCE [LARGE SCALE GENOMIC DNA]</scope>
    <source>
        <strain evidence="12">M6</strain>
    </source>
</reference>
<evidence type="ECO:0000256" key="7">
    <source>
        <dbReference type="ARBA" id="ARBA00023047"/>
    </source>
</evidence>
<sequence length="245" mass="28069">MHSIWLHQAYHTLSAKYKRTILGSLWIAGNFVFTSLAVSLVFGILFQQDLKELLPYAMLGNLAGSTCLWVITEAPELFVAHSSMIKNHAYPFTYFVFEGLARLFLLFGHNLVVFYIFMAANRTLAIPHWTIVPGLLLVLLVLFCWGLVIGQLSARFRDLRFLLPNLSTMLFFLTPIYWHVDMLRDKQWIAEFNPLYNLVSLIREPLLGHAPSMGNWLHVGVAAVVGLIVTSIVFGLYRRRIPFWV</sequence>
<reference evidence="12" key="2">
    <citation type="journal article" date="2017" name="Plant Physiol. Biochem.">
        <title>Differential oxidative and antioxidative response of duckweed Lemna minor toward plant growth promoting/inhibiting bacteria.</title>
        <authorList>
            <person name="Ishizawa H."/>
            <person name="Kuroda M."/>
            <person name="Morikawa M."/>
            <person name="Ike M."/>
        </authorList>
    </citation>
    <scope>NUCLEOTIDE SEQUENCE [LARGE SCALE GENOMIC DNA]</scope>
    <source>
        <strain evidence="12">M6</strain>
    </source>
</reference>
<keyword evidence="7" id="KW-0625">Polysaccharide transport</keyword>
<accession>A0A3G9GAC3</accession>
<dbReference type="Pfam" id="PF01061">
    <property type="entry name" value="ABC2_membrane"/>
    <property type="match status" value="1"/>
</dbReference>
<evidence type="ECO:0000259" key="10">
    <source>
        <dbReference type="Pfam" id="PF01061"/>
    </source>
</evidence>
<organism evidence="11 12">
    <name type="scientific">Asticcacaulis excentricus</name>
    <dbReference type="NCBI Taxonomy" id="78587"/>
    <lineage>
        <taxon>Bacteria</taxon>
        <taxon>Pseudomonadati</taxon>
        <taxon>Pseudomonadota</taxon>
        <taxon>Alphaproteobacteria</taxon>
        <taxon>Caulobacterales</taxon>
        <taxon>Caulobacteraceae</taxon>
        <taxon>Asticcacaulis</taxon>
    </lineage>
</organism>
<gene>
    <name evidence="11" type="ORF">EM6_1976</name>
</gene>
<evidence type="ECO:0000256" key="3">
    <source>
        <dbReference type="ARBA" id="ARBA00022448"/>
    </source>
</evidence>
<dbReference type="PANTHER" id="PTHR30413:SF10">
    <property type="entry name" value="CAPSULE POLYSACCHARIDE EXPORT INNER-MEMBRANE PROTEIN CTRC"/>
    <property type="match status" value="1"/>
</dbReference>
<keyword evidence="7" id="KW-0762">Sugar transport</keyword>
<evidence type="ECO:0000256" key="5">
    <source>
        <dbReference type="ARBA" id="ARBA00022692"/>
    </source>
</evidence>
<keyword evidence="5 9" id="KW-0812">Transmembrane</keyword>
<protein>
    <submittedName>
        <fullName evidence="11">O-antigen export system permease protein RfbD</fullName>
    </submittedName>
</protein>
<dbReference type="AlphaFoldDB" id="A0A3G9GAC3"/>
<dbReference type="Proteomes" id="UP000278756">
    <property type="component" value="Chromosome 1"/>
</dbReference>
<dbReference type="GO" id="GO:0140359">
    <property type="term" value="F:ABC-type transporter activity"/>
    <property type="evidence" value="ECO:0007669"/>
    <property type="project" value="InterPro"/>
</dbReference>
<comment type="subcellular location">
    <subcellularLocation>
        <location evidence="1">Cell membrane</location>
        <topology evidence="1">Multi-pass membrane protein</topology>
    </subcellularLocation>
</comment>
<evidence type="ECO:0000256" key="2">
    <source>
        <dbReference type="ARBA" id="ARBA00007783"/>
    </source>
</evidence>
<evidence type="ECO:0000256" key="1">
    <source>
        <dbReference type="ARBA" id="ARBA00004651"/>
    </source>
</evidence>
<dbReference type="GO" id="GO:0015774">
    <property type="term" value="P:polysaccharide transport"/>
    <property type="evidence" value="ECO:0007669"/>
    <property type="project" value="UniProtKB-KW"/>
</dbReference>
<dbReference type="EMBL" id="AP018827">
    <property type="protein sequence ID" value="BBF81378.1"/>
    <property type="molecule type" value="Genomic_DNA"/>
</dbReference>
<feature type="transmembrane region" description="Helical" evidence="9">
    <location>
        <begin position="53"/>
        <end position="71"/>
    </location>
</feature>
<keyword evidence="4" id="KW-1003">Cell membrane</keyword>
<feature type="transmembrane region" description="Helical" evidence="9">
    <location>
        <begin position="21"/>
        <end position="47"/>
    </location>
</feature>
<dbReference type="GO" id="GO:0005886">
    <property type="term" value="C:plasma membrane"/>
    <property type="evidence" value="ECO:0007669"/>
    <property type="project" value="UniProtKB-SubCell"/>
</dbReference>
<feature type="domain" description="ABC-2 type transporter transmembrane" evidence="10">
    <location>
        <begin position="32"/>
        <end position="204"/>
    </location>
</feature>
<keyword evidence="8 9" id="KW-0472">Membrane</keyword>
<evidence type="ECO:0000256" key="6">
    <source>
        <dbReference type="ARBA" id="ARBA00022989"/>
    </source>
</evidence>
<evidence type="ECO:0000256" key="4">
    <source>
        <dbReference type="ARBA" id="ARBA00022475"/>
    </source>
</evidence>
<name>A0A3G9GAC3_9CAUL</name>
<evidence type="ECO:0000256" key="8">
    <source>
        <dbReference type="ARBA" id="ARBA00023136"/>
    </source>
</evidence>
<keyword evidence="3" id="KW-0813">Transport</keyword>
<feature type="transmembrane region" description="Helical" evidence="9">
    <location>
        <begin position="129"/>
        <end position="149"/>
    </location>
</feature>
<dbReference type="PANTHER" id="PTHR30413">
    <property type="entry name" value="INNER MEMBRANE TRANSPORT PERMEASE"/>
    <property type="match status" value="1"/>
</dbReference>
<evidence type="ECO:0000256" key="9">
    <source>
        <dbReference type="SAM" id="Phobius"/>
    </source>
</evidence>
<dbReference type="GO" id="GO:0015920">
    <property type="term" value="P:lipopolysaccharide transport"/>
    <property type="evidence" value="ECO:0007669"/>
    <property type="project" value="TreeGrafter"/>
</dbReference>
<comment type="similarity">
    <text evidence="2">Belongs to the ABC-2 integral membrane protein family.</text>
</comment>